<dbReference type="PRINTS" id="PR00455">
    <property type="entry name" value="HTHTETR"/>
</dbReference>
<dbReference type="PANTHER" id="PTHR30055:SF234">
    <property type="entry name" value="HTH-TYPE TRANSCRIPTIONAL REGULATOR BETI"/>
    <property type="match status" value="1"/>
</dbReference>
<dbReference type="EMBL" id="BAAAQX010000024">
    <property type="protein sequence ID" value="GAA2212066.1"/>
    <property type="molecule type" value="Genomic_DNA"/>
</dbReference>
<dbReference type="PROSITE" id="PS01081">
    <property type="entry name" value="HTH_TETR_1"/>
    <property type="match status" value="1"/>
</dbReference>
<feature type="domain" description="HTH tetR-type" evidence="6">
    <location>
        <begin position="31"/>
        <end position="91"/>
    </location>
</feature>
<dbReference type="PANTHER" id="PTHR30055">
    <property type="entry name" value="HTH-TYPE TRANSCRIPTIONAL REGULATOR RUTR"/>
    <property type="match status" value="1"/>
</dbReference>
<dbReference type="InterPro" id="IPR001647">
    <property type="entry name" value="HTH_TetR"/>
</dbReference>
<organism evidence="7 8">
    <name type="scientific">Nonomuraea monospora</name>
    <dbReference type="NCBI Taxonomy" id="568818"/>
    <lineage>
        <taxon>Bacteria</taxon>
        <taxon>Bacillati</taxon>
        <taxon>Actinomycetota</taxon>
        <taxon>Actinomycetes</taxon>
        <taxon>Streptosporangiales</taxon>
        <taxon>Streptosporangiaceae</taxon>
        <taxon>Nonomuraea</taxon>
    </lineage>
</organism>
<comment type="caution">
    <text evidence="7">The sequence shown here is derived from an EMBL/GenBank/DDBJ whole genome shotgun (WGS) entry which is preliminary data.</text>
</comment>
<evidence type="ECO:0000313" key="8">
    <source>
        <dbReference type="Proteomes" id="UP001499843"/>
    </source>
</evidence>
<keyword evidence="8" id="KW-1185">Reference proteome</keyword>
<dbReference type="Pfam" id="PF00440">
    <property type="entry name" value="TetR_N"/>
    <property type="match status" value="2"/>
</dbReference>
<dbReference type="InterPro" id="IPR023772">
    <property type="entry name" value="DNA-bd_HTH_TetR-type_CS"/>
</dbReference>
<reference evidence="7 8" key="1">
    <citation type="journal article" date="2019" name="Int. J. Syst. Evol. Microbiol.">
        <title>The Global Catalogue of Microorganisms (GCM) 10K type strain sequencing project: providing services to taxonomists for standard genome sequencing and annotation.</title>
        <authorList>
            <consortium name="The Broad Institute Genomics Platform"/>
            <consortium name="The Broad Institute Genome Sequencing Center for Infectious Disease"/>
            <person name="Wu L."/>
            <person name="Ma J."/>
        </authorList>
    </citation>
    <scope>NUCLEOTIDE SEQUENCE [LARGE SCALE GENOMIC DNA]</scope>
    <source>
        <strain evidence="7 8">JCM 16114</strain>
    </source>
</reference>
<evidence type="ECO:0000256" key="4">
    <source>
        <dbReference type="PROSITE-ProRule" id="PRU00335"/>
    </source>
</evidence>
<dbReference type="PROSITE" id="PS50977">
    <property type="entry name" value="HTH_TETR_2"/>
    <property type="match status" value="1"/>
</dbReference>
<proteinExistence type="predicted"/>
<evidence type="ECO:0000256" key="3">
    <source>
        <dbReference type="ARBA" id="ARBA00023163"/>
    </source>
</evidence>
<feature type="compositionally biased region" description="Basic and acidic residues" evidence="5">
    <location>
        <begin position="238"/>
        <end position="247"/>
    </location>
</feature>
<feature type="DNA-binding region" description="H-T-H motif" evidence="4">
    <location>
        <begin position="54"/>
        <end position="73"/>
    </location>
</feature>
<dbReference type="SUPFAM" id="SSF46689">
    <property type="entry name" value="Homeodomain-like"/>
    <property type="match status" value="2"/>
</dbReference>
<feature type="region of interest" description="Disordered" evidence="5">
    <location>
        <begin position="220"/>
        <end position="252"/>
    </location>
</feature>
<dbReference type="Proteomes" id="UP001499843">
    <property type="component" value="Unassembled WGS sequence"/>
</dbReference>
<dbReference type="InterPro" id="IPR009057">
    <property type="entry name" value="Homeodomain-like_sf"/>
</dbReference>
<dbReference type="Pfam" id="PF17939">
    <property type="entry name" value="TetR_C_30"/>
    <property type="match status" value="1"/>
</dbReference>
<evidence type="ECO:0000256" key="2">
    <source>
        <dbReference type="ARBA" id="ARBA00023125"/>
    </source>
</evidence>
<gene>
    <name evidence="7" type="ORF">GCM10009850_075280</name>
</gene>
<keyword evidence="2 4" id="KW-0238">DNA-binding</keyword>
<sequence length="454" mass="49805">MQVRPNLLRPYCLRVTSTSPDLRTTVAADKTERWHRLRQAALTLFEERGFAAVSIDDIAAAAGVSRRTFFNHFETKAGALFDPAPGEAAQVAELLAREVGADPWAALTRALKAYLAEELRTVSARRRILAGQPELNRFLLLANMYFEESVLAWLGGRGITGLHARAMSSMALACVREAFTAWDAESGQARLFELLDQLFALAAAGTAAIRATGAADRVTDRTTGRITDGATNRATGRTTERDRDRATPKAGQTRSRILLTAERLFAEHGVFAVSNRQISEAAGQGNNAAVGYHFGTKSDLLRAIVDDHTTRLERIRERLLRDRGDSTELRDWVACVVLPFTDHLSSLGTPSWYARLAAQIMTEPRLRELVAGGLHDAPGFHTVVAGLHRCLPGLPPELRRRRDDMARTLLVHTCAHRERTLPMDADAARAAWEATAAELMDAVEGLYLAPASSH</sequence>
<keyword evidence="1" id="KW-0805">Transcription regulation</keyword>
<dbReference type="Gene3D" id="1.10.357.10">
    <property type="entry name" value="Tetracycline Repressor, domain 2"/>
    <property type="match status" value="2"/>
</dbReference>
<protein>
    <recommendedName>
        <fullName evidence="6">HTH tetR-type domain-containing protein</fullName>
    </recommendedName>
</protein>
<evidence type="ECO:0000256" key="5">
    <source>
        <dbReference type="SAM" id="MobiDB-lite"/>
    </source>
</evidence>
<dbReference type="InterPro" id="IPR050109">
    <property type="entry name" value="HTH-type_TetR-like_transc_reg"/>
</dbReference>
<name>A0ABN3CRU7_9ACTN</name>
<keyword evidence="3" id="KW-0804">Transcription</keyword>
<evidence type="ECO:0000313" key="7">
    <source>
        <dbReference type="EMBL" id="GAA2212066.1"/>
    </source>
</evidence>
<dbReference type="InterPro" id="IPR041586">
    <property type="entry name" value="PsrA_TetR_C"/>
</dbReference>
<accession>A0ABN3CRU7</accession>
<evidence type="ECO:0000259" key="6">
    <source>
        <dbReference type="PROSITE" id="PS50977"/>
    </source>
</evidence>
<evidence type="ECO:0000256" key="1">
    <source>
        <dbReference type="ARBA" id="ARBA00023015"/>
    </source>
</evidence>